<organism evidence="2 3">
    <name type="scientific">Chlamydomonas schloesseri</name>
    <dbReference type="NCBI Taxonomy" id="2026947"/>
    <lineage>
        <taxon>Eukaryota</taxon>
        <taxon>Viridiplantae</taxon>
        <taxon>Chlorophyta</taxon>
        <taxon>core chlorophytes</taxon>
        <taxon>Chlorophyceae</taxon>
        <taxon>CS clade</taxon>
        <taxon>Chlamydomonadales</taxon>
        <taxon>Chlamydomonadaceae</taxon>
        <taxon>Chlamydomonas</taxon>
    </lineage>
</organism>
<keyword evidence="1" id="KW-1133">Transmembrane helix</keyword>
<gene>
    <name evidence="2" type="ORF">HYH02_010334</name>
</gene>
<name>A0A835T7Q2_9CHLO</name>
<proteinExistence type="predicted"/>
<comment type="caution">
    <text evidence="2">The sequence shown here is derived from an EMBL/GenBank/DDBJ whole genome shotgun (WGS) entry which is preliminary data.</text>
</comment>
<feature type="transmembrane region" description="Helical" evidence="1">
    <location>
        <begin position="48"/>
        <end position="69"/>
    </location>
</feature>
<keyword evidence="3" id="KW-1185">Reference proteome</keyword>
<keyword evidence="1" id="KW-0472">Membrane</keyword>
<reference evidence="2" key="1">
    <citation type="journal article" date="2020" name="bioRxiv">
        <title>Comparative genomics of Chlamydomonas.</title>
        <authorList>
            <person name="Craig R.J."/>
            <person name="Hasan A.R."/>
            <person name="Ness R.W."/>
            <person name="Keightley P.D."/>
        </authorList>
    </citation>
    <scope>NUCLEOTIDE SEQUENCE</scope>
    <source>
        <strain evidence="2">CCAP 11/173</strain>
    </source>
</reference>
<evidence type="ECO:0008006" key="4">
    <source>
        <dbReference type="Google" id="ProtNLM"/>
    </source>
</evidence>
<dbReference type="EMBL" id="JAEHOD010000038">
    <property type="protein sequence ID" value="KAG2440452.1"/>
    <property type="molecule type" value="Genomic_DNA"/>
</dbReference>
<accession>A0A835T7Q2</accession>
<evidence type="ECO:0000313" key="3">
    <source>
        <dbReference type="Proteomes" id="UP000613740"/>
    </source>
</evidence>
<feature type="transmembrane region" description="Helical" evidence="1">
    <location>
        <begin position="105"/>
        <end position="126"/>
    </location>
</feature>
<evidence type="ECO:0000256" key="1">
    <source>
        <dbReference type="SAM" id="Phobius"/>
    </source>
</evidence>
<protein>
    <recommendedName>
        <fullName evidence="4">Transmembrane protein</fullName>
    </recommendedName>
</protein>
<dbReference type="AlphaFoldDB" id="A0A835T7Q2"/>
<dbReference type="Proteomes" id="UP000613740">
    <property type="component" value="Unassembled WGS sequence"/>
</dbReference>
<feature type="transmembrane region" description="Helical" evidence="1">
    <location>
        <begin position="17"/>
        <end position="36"/>
    </location>
</feature>
<dbReference type="OrthoDB" id="532514at2759"/>
<feature type="transmembrane region" description="Helical" evidence="1">
    <location>
        <begin position="75"/>
        <end position="93"/>
    </location>
</feature>
<keyword evidence="1" id="KW-0812">Transmembrane</keyword>
<sequence length="158" mass="16475">MSSVGTAIKESFLANSAVYYILAASIVELIAAGVVCTEAADNGKCETYVAWAVAVGAVSTFFTFVHALICTFKPVLANQIAPFLSTFLVLWWIPGAGIPTFKAPFVTVGNGYFSCWVAFLASLVFFQHNGLALISGSRPAPSSSDAGAEGHGQASSQV</sequence>
<evidence type="ECO:0000313" key="2">
    <source>
        <dbReference type="EMBL" id="KAG2440452.1"/>
    </source>
</evidence>